<gene>
    <name evidence="3" type="ORF">PRZ48_006632</name>
</gene>
<dbReference type="Pfam" id="PF26640">
    <property type="entry name" value="DUF8212"/>
    <property type="match status" value="1"/>
</dbReference>
<evidence type="ECO:0008006" key="5">
    <source>
        <dbReference type="Google" id="ProtNLM"/>
    </source>
</evidence>
<evidence type="ECO:0000313" key="4">
    <source>
        <dbReference type="Proteomes" id="UP001305779"/>
    </source>
</evidence>
<dbReference type="InterPro" id="IPR058525">
    <property type="entry name" value="DUF8212"/>
</dbReference>
<protein>
    <recommendedName>
        <fullName evidence="5">Heterokaryon incompatibility domain-containing protein</fullName>
    </recommendedName>
</protein>
<comment type="caution">
    <text evidence="3">The sequence shown here is derived from an EMBL/GenBank/DDBJ whole genome shotgun (WGS) entry which is preliminary data.</text>
</comment>
<proteinExistence type="predicted"/>
<reference evidence="3 4" key="1">
    <citation type="journal article" date="2023" name="G3 (Bethesda)">
        <title>A chromosome-level genome assembly of Zasmidium syzygii isolated from banana leaves.</title>
        <authorList>
            <person name="van Westerhoven A.C."/>
            <person name="Mehrabi R."/>
            <person name="Talebi R."/>
            <person name="Steentjes M.B.F."/>
            <person name="Corcolon B."/>
            <person name="Chong P.A."/>
            <person name="Kema G.H.J."/>
            <person name="Seidl M.F."/>
        </authorList>
    </citation>
    <scope>NUCLEOTIDE SEQUENCE [LARGE SCALE GENOMIC DNA]</scope>
    <source>
        <strain evidence="3 4">P124</strain>
    </source>
</reference>
<accession>A0ABR0EPA1</accession>
<sequence length="318" mass="35798">MRLLNVHTRTLHEFSSEPPAFLITSHTWENEEVQQWELDDLESVRRMKPKSAKKIDVFLDHAAKAGYDWMWMDTICIDQTNDEEVSAAVNAMYQWYEGAAVCLAYLSDVSLASSGGWGEQFKASKWFTRGWTLQELLAPRNVIFLDKNGQRLGSLHDEKILGLVEETTGIPPDILTHKTPVHKAPVAQRMAWAAQRRTKRPEDIAYSLLGIFGVNTKLSYGEGAERAFVRLQEEILRMTDDPSIFAWRMVPGMPTGQYGLFAPSPKCFVDAEGSVCGVPSETRQALNDSYLGLSKEGLRVPADRNECLTLPFVEKMGP</sequence>
<keyword evidence="4" id="KW-1185">Reference proteome</keyword>
<dbReference type="Pfam" id="PF06985">
    <property type="entry name" value="HET"/>
    <property type="match status" value="1"/>
</dbReference>
<evidence type="ECO:0000313" key="3">
    <source>
        <dbReference type="EMBL" id="KAK4503204.1"/>
    </source>
</evidence>
<dbReference type="PANTHER" id="PTHR10622:SF10">
    <property type="entry name" value="HET DOMAIN-CONTAINING PROTEIN"/>
    <property type="match status" value="1"/>
</dbReference>
<organism evidence="3 4">
    <name type="scientific">Zasmidium cellare</name>
    <name type="common">Wine cellar mold</name>
    <name type="synonym">Racodium cellare</name>
    <dbReference type="NCBI Taxonomy" id="395010"/>
    <lineage>
        <taxon>Eukaryota</taxon>
        <taxon>Fungi</taxon>
        <taxon>Dikarya</taxon>
        <taxon>Ascomycota</taxon>
        <taxon>Pezizomycotina</taxon>
        <taxon>Dothideomycetes</taxon>
        <taxon>Dothideomycetidae</taxon>
        <taxon>Mycosphaerellales</taxon>
        <taxon>Mycosphaerellaceae</taxon>
        <taxon>Zasmidium</taxon>
    </lineage>
</organism>
<evidence type="ECO:0000259" key="1">
    <source>
        <dbReference type="Pfam" id="PF06985"/>
    </source>
</evidence>
<feature type="domain" description="DUF8212" evidence="2">
    <location>
        <begin position="226"/>
        <end position="250"/>
    </location>
</feature>
<name>A0ABR0EPA1_ZASCE</name>
<feature type="domain" description="Heterokaryon incompatibility" evidence="1">
    <location>
        <begin position="25"/>
        <end position="110"/>
    </location>
</feature>
<evidence type="ECO:0000259" key="2">
    <source>
        <dbReference type="Pfam" id="PF26640"/>
    </source>
</evidence>
<dbReference type="PANTHER" id="PTHR10622">
    <property type="entry name" value="HET DOMAIN-CONTAINING PROTEIN"/>
    <property type="match status" value="1"/>
</dbReference>
<dbReference type="InterPro" id="IPR010730">
    <property type="entry name" value="HET"/>
</dbReference>
<dbReference type="EMBL" id="JAXOVC010000004">
    <property type="protein sequence ID" value="KAK4503204.1"/>
    <property type="molecule type" value="Genomic_DNA"/>
</dbReference>
<dbReference type="Proteomes" id="UP001305779">
    <property type="component" value="Unassembled WGS sequence"/>
</dbReference>